<dbReference type="RefSeq" id="XP_028543200.1">
    <property type="nucleotide sequence ID" value="XM_028687399.1"/>
</dbReference>
<proteinExistence type="predicted"/>
<evidence type="ECO:0000313" key="3">
    <source>
        <dbReference type="Proteomes" id="UP000195521"/>
    </source>
</evidence>
<dbReference type="GeneID" id="39747326"/>
<protein>
    <submittedName>
        <fullName evidence="2">Uncharacterized protein</fullName>
    </submittedName>
</protein>
<dbReference type="OMA" id="RIYQIYI"/>
<dbReference type="EMBL" id="BDQF01000009">
    <property type="protein sequence ID" value="GAW80611.1"/>
    <property type="molecule type" value="Genomic_DNA"/>
</dbReference>
<dbReference type="AlphaFoldDB" id="A0A1Y1JDK3"/>
<keyword evidence="1" id="KW-1133">Transmembrane helix</keyword>
<name>A0A1Y1JDK3_PLAGO</name>
<sequence>MRQNINDLKSSSLNVSLLNGEEEGNKGSVLKEKSIDLIEEVNLKSIPREKYTKLIRLDQRIDFLKFKIFNLSSGFKQKKDIVYEMLGENGGEERTLNLACDVVNEDDDKKKQLKNLNYFSKQGLKNFLLDSWEDSTNQSINKKKRNLERKENDNGYGKMKYKFGTLLEIITRKKGELKNVHKNEVTKISSNGSFSDLNQDRIYLTNPNGEKKKNFPSGRLYFFTWEEWKARQRSYKNLGDHLREILLDESQNMGNENYLNDTKKGTNVRTNQYAANCVKFPRGVEKFRNRHRDKGCRAYLKNIKQLLNLCDEELKDLVQICNFEIDLDINSFYLNFIKENSDNSISTYNIGHNKNIYDVKQFRGHTNEKVTTYKQSSSFNFGTYLCNICVHEYCYFCYDLLDESLLRAEPSKCIPSHICDGEENKIKCSFHSNGDVRNNHNENHRLLVDHASFDLTYHGKVFNENGNVSGQVQWKNKMNEKKCVEKDAYSLCTNEGEKMDDSNKLRKKTILHKNSDIVEKEEDTKKLATMHSFNKKQNYSNDENYLDIKDIISNNPDEKKKNVVIKKEKTTNGCSCQRMLPTNQNDMECNMININNPIREKINHMCGDKVVGKRSLSQDRIFFSEQADCFHKNYKLKDINMVKGSSLYGEKVLCDMRGQSIISEENKKLENSGTGKNVQEKILTNIYTRSSIDTCNSTNIKSVGNQPLGNSFEKKEGENEKVKTDRENLDIMQRKRNGRKFFEKLKKMFVIKRTTKVISRKIRNDRRTANCSKGGRFGIGDMWKNMTKRNVLIGGHNKREDQNMKLKNVNLWKEHRKGSAKEGFNDHCQDETRNEGELLTNEYIDNNFNEIYYIQRINVNNDSLFVFVRIYQIYIFSKKCTNSRSSEISNNDESLFDKSAAYRTNVSVYVLVVLRNNLLKCVIKKKVLNEIRNCVDKWKKHIITKAELIKEGSVPVCIKMIQKNENVVHYIIKNVEYFIDNYLSVFFHIIVTNINNFFGINESKTLENYFQRTNKKFYHFIHKKKVQLTNIYYDIFRKNKEKKKKKKKNSLLKQKKEHKRYSFYTCLFKKKIEHKNYDSSCADKYSLHNPIFEPTFYYITSHQVAYNYITHMNNIYLRRLVLLYFFVFIFYLIVTICPIFSI</sequence>
<keyword evidence="1" id="KW-0812">Transmembrane</keyword>
<feature type="transmembrane region" description="Helical" evidence="1">
    <location>
        <begin position="1121"/>
        <end position="1140"/>
    </location>
</feature>
<gene>
    <name evidence="2" type="ORF">PGO_081770</name>
</gene>
<dbReference type="OrthoDB" id="378763at2759"/>
<evidence type="ECO:0000313" key="2">
    <source>
        <dbReference type="EMBL" id="GAW80611.1"/>
    </source>
</evidence>
<accession>A0A1Y1JDK3</accession>
<organism evidence="2 3">
    <name type="scientific">Plasmodium gonderi</name>
    <dbReference type="NCBI Taxonomy" id="77519"/>
    <lineage>
        <taxon>Eukaryota</taxon>
        <taxon>Sar</taxon>
        <taxon>Alveolata</taxon>
        <taxon>Apicomplexa</taxon>
        <taxon>Aconoidasida</taxon>
        <taxon>Haemosporida</taxon>
        <taxon>Plasmodiidae</taxon>
        <taxon>Plasmodium</taxon>
        <taxon>Plasmodium (Plasmodium)</taxon>
    </lineage>
</organism>
<keyword evidence="3" id="KW-1185">Reference proteome</keyword>
<reference evidence="3" key="1">
    <citation type="submission" date="2017-04" db="EMBL/GenBank/DDBJ databases">
        <title>Plasmodium gonderi genome.</title>
        <authorList>
            <person name="Arisue N."/>
            <person name="Honma H."/>
            <person name="Kawai S."/>
            <person name="Tougan T."/>
            <person name="Tanabe K."/>
            <person name="Horii T."/>
        </authorList>
    </citation>
    <scope>NUCLEOTIDE SEQUENCE [LARGE SCALE GENOMIC DNA]</scope>
    <source>
        <strain evidence="3">ATCC 30045</strain>
    </source>
</reference>
<dbReference type="Proteomes" id="UP000195521">
    <property type="component" value="Unassembled WGS sequence"/>
</dbReference>
<comment type="caution">
    <text evidence="2">The sequence shown here is derived from an EMBL/GenBank/DDBJ whole genome shotgun (WGS) entry which is preliminary data.</text>
</comment>
<keyword evidence="1" id="KW-0472">Membrane</keyword>
<evidence type="ECO:0000256" key="1">
    <source>
        <dbReference type="SAM" id="Phobius"/>
    </source>
</evidence>